<dbReference type="Pfam" id="PF07613">
    <property type="entry name" value="DUF1576"/>
    <property type="match status" value="2"/>
</dbReference>
<feature type="transmembrane region" description="Helical" evidence="1">
    <location>
        <begin position="358"/>
        <end position="383"/>
    </location>
</feature>
<dbReference type="Proteomes" id="UP001179483">
    <property type="component" value="Chromosome"/>
</dbReference>
<accession>A0AAF0BIV0</accession>
<feature type="transmembrane region" description="Helical" evidence="1">
    <location>
        <begin position="138"/>
        <end position="160"/>
    </location>
</feature>
<evidence type="ECO:0000313" key="2">
    <source>
        <dbReference type="EMBL" id="WCG36945.1"/>
    </source>
</evidence>
<dbReference type="RefSeq" id="WP_271735216.1">
    <property type="nucleotide sequence ID" value="NZ_CP116590.1"/>
</dbReference>
<reference evidence="2" key="1">
    <citation type="submission" date="2023-01" db="EMBL/GenBank/DDBJ databases">
        <title>Oxazolidinone resistance genes in florfenicol resistant enterococci from beef cattle and veal calves at slaughter.</title>
        <authorList>
            <person name="Biggel M."/>
        </authorList>
    </citation>
    <scope>NUCLEOTIDE SEQUENCE</scope>
    <source>
        <strain evidence="2">K79-1</strain>
    </source>
</reference>
<feature type="transmembrane region" description="Helical" evidence="1">
    <location>
        <begin position="166"/>
        <end position="187"/>
    </location>
</feature>
<evidence type="ECO:0000256" key="1">
    <source>
        <dbReference type="SAM" id="Phobius"/>
    </source>
</evidence>
<organism evidence="2 3">
    <name type="scientific">Aerococcus urinaeequi</name>
    <dbReference type="NCBI Taxonomy" id="51665"/>
    <lineage>
        <taxon>Bacteria</taxon>
        <taxon>Bacillati</taxon>
        <taxon>Bacillota</taxon>
        <taxon>Bacilli</taxon>
        <taxon>Lactobacillales</taxon>
        <taxon>Aerococcaceae</taxon>
        <taxon>Aerococcus</taxon>
    </lineage>
</organism>
<keyword evidence="1" id="KW-0472">Membrane</keyword>
<evidence type="ECO:0000313" key="3">
    <source>
        <dbReference type="Proteomes" id="UP001179483"/>
    </source>
</evidence>
<dbReference type="AlphaFoldDB" id="A0AAF0BIV0"/>
<gene>
    <name evidence="2" type="ORF">PML80_05310</name>
</gene>
<proteinExistence type="predicted"/>
<keyword evidence="1" id="KW-1133">Transmembrane helix</keyword>
<dbReference type="InterPro" id="IPR011470">
    <property type="entry name" value="DUF1576"/>
</dbReference>
<feature type="transmembrane region" description="Helical" evidence="1">
    <location>
        <begin position="100"/>
        <end position="118"/>
    </location>
</feature>
<keyword evidence="1" id="KW-0812">Transmembrane</keyword>
<feature type="transmembrane region" description="Helical" evidence="1">
    <location>
        <begin position="238"/>
        <end position="258"/>
    </location>
</feature>
<feature type="transmembrane region" description="Helical" evidence="1">
    <location>
        <begin position="25"/>
        <end position="44"/>
    </location>
</feature>
<protein>
    <submittedName>
        <fullName evidence="2">DUF1576 domain-containing protein</fullName>
    </submittedName>
</protein>
<sequence>MGITINRQVHRFIDLFFGKTEIKPLFFYTVATVFILFGLSVQAPNSLITGYWTILLSPSNLITDYFEVGGIGATFVNVGTLTLANTFFVHRTAPKITGPILAAVLTVMGFSFFGKNLYNSIPFLIGTYLYSKYSDTPIANLLLGALFSSALSPVVSLITFGQGLPIYVGMPIGILAGVAIGFVIHPVSASFLRFHQGFNLYNIGFTAGVIGLIITSIMRVFELPVTYDIQPKQFSSPIVTWFFIIFSLILFLAGFVLNDYSFKGFTKIRRSSGQLISDFVIEFGTSITLMNMGILGGITIAYVHVVGGQLEGAVVGGVLTVIGFAAFGKHPFNVIPIMTGIYLMQIAMHIDNPNSTSALLAALFGTTLAPIAGHYGWGAGLIAGALHAAVVNNTGHAHAGLNLYNNGFSGGFVAAFLIPILDVIKERIEEHERIRKS</sequence>
<feature type="transmembrane region" description="Helical" evidence="1">
    <location>
        <begin position="403"/>
        <end position="424"/>
    </location>
</feature>
<feature type="transmembrane region" description="Helical" evidence="1">
    <location>
        <begin position="199"/>
        <end position="218"/>
    </location>
</feature>
<feature type="transmembrane region" description="Helical" evidence="1">
    <location>
        <begin position="279"/>
        <end position="303"/>
    </location>
</feature>
<feature type="transmembrane region" description="Helical" evidence="1">
    <location>
        <begin position="309"/>
        <end position="328"/>
    </location>
</feature>
<name>A0AAF0BIV0_9LACT</name>
<dbReference type="EMBL" id="CP116590">
    <property type="protein sequence ID" value="WCG36945.1"/>
    <property type="molecule type" value="Genomic_DNA"/>
</dbReference>